<accession>A0A433D7J6</accession>
<sequence length="111" mass="12379">MVSNKLDVVFDVTSRIFQWDNDLIGINGRVVEILSEHTLQGFLQGSSRSISVIRGLPWHRDHDDHPILQVCEDGNGDQLATASGLPQLHRDFHPMAAGTQRLLASESIDHQ</sequence>
<organism evidence="1 2">
    <name type="scientific">Jimgerdemannia flammicorona</name>
    <dbReference type="NCBI Taxonomy" id="994334"/>
    <lineage>
        <taxon>Eukaryota</taxon>
        <taxon>Fungi</taxon>
        <taxon>Fungi incertae sedis</taxon>
        <taxon>Mucoromycota</taxon>
        <taxon>Mucoromycotina</taxon>
        <taxon>Endogonomycetes</taxon>
        <taxon>Endogonales</taxon>
        <taxon>Endogonaceae</taxon>
        <taxon>Jimgerdemannia</taxon>
    </lineage>
</organism>
<gene>
    <name evidence="1" type="ORF">BC936DRAFT_146466</name>
</gene>
<name>A0A433D7J6_9FUNG</name>
<dbReference type="Proteomes" id="UP000268093">
    <property type="component" value="Unassembled WGS sequence"/>
</dbReference>
<dbReference type="OrthoDB" id="2532903at2759"/>
<proteinExistence type="predicted"/>
<dbReference type="InterPro" id="IPR005593">
    <property type="entry name" value="Xul5P/Fru6P_PKetolase"/>
</dbReference>
<comment type="caution">
    <text evidence="1">The sequence shown here is derived from an EMBL/GenBank/DDBJ whole genome shotgun (WGS) entry which is preliminary data.</text>
</comment>
<dbReference type="Pfam" id="PF03894">
    <property type="entry name" value="XFP"/>
    <property type="match status" value="1"/>
</dbReference>
<dbReference type="GO" id="GO:0005975">
    <property type="term" value="P:carbohydrate metabolic process"/>
    <property type="evidence" value="ECO:0007669"/>
    <property type="project" value="InterPro"/>
</dbReference>
<evidence type="ECO:0000313" key="2">
    <source>
        <dbReference type="Proteomes" id="UP000268093"/>
    </source>
</evidence>
<dbReference type="AlphaFoldDB" id="A0A433D7J6"/>
<dbReference type="GO" id="GO:0016832">
    <property type="term" value="F:aldehyde-lyase activity"/>
    <property type="evidence" value="ECO:0007669"/>
    <property type="project" value="InterPro"/>
</dbReference>
<reference evidence="1 2" key="1">
    <citation type="journal article" date="2018" name="New Phytol.">
        <title>Phylogenomics of Endogonaceae and evolution of mycorrhizas within Mucoromycota.</title>
        <authorList>
            <person name="Chang Y."/>
            <person name="Desiro A."/>
            <person name="Na H."/>
            <person name="Sandor L."/>
            <person name="Lipzen A."/>
            <person name="Clum A."/>
            <person name="Barry K."/>
            <person name="Grigoriev I.V."/>
            <person name="Martin F.M."/>
            <person name="Stajich J.E."/>
            <person name="Smith M.E."/>
            <person name="Bonito G."/>
            <person name="Spatafora J.W."/>
        </authorList>
    </citation>
    <scope>NUCLEOTIDE SEQUENCE [LARGE SCALE GENOMIC DNA]</scope>
    <source>
        <strain evidence="1 2">GMNB39</strain>
    </source>
</reference>
<dbReference type="Gene3D" id="3.40.50.970">
    <property type="match status" value="1"/>
</dbReference>
<dbReference type="EMBL" id="RBNI01005299">
    <property type="protein sequence ID" value="RUP46838.1"/>
    <property type="molecule type" value="Genomic_DNA"/>
</dbReference>
<keyword evidence="2" id="KW-1185">Reference proteome</keyword>
<evidence type="ECO:0000313" key="1">
    <source>
        <dbReference type="EMBL" id="RUP46838.1"/>
    </source>
</evidence>
<protein>
    <submittedName>
        <fullName evidence="1">Uncharacterized protein</fullName>
    </submittedName>
</protein>